<accession>A0ABW7WEJ1</accession>
<evidence type="ECO:0000313" key="2">
    <source>
        <dbReference type="Proteomes" id="UP001611450"/>
    </source>
</evidence>
<keyword evidence="2" id="KW-1185">Reference proteome</keyword>
<dbReference type="Proteomes" id="UP001611450">
    <property type="component" value="Unassembled WGS sequence"/>
</dbReference>
<sequence length="69" mass="7257">MWQIGFDPSSMPRGSALSIADAVVRCHGKAYAAHPRGPSRDELLGGKRCGAQHGGVVASSSVLLYFAEE</sequence>
<comment type="caution">
    <text evidence="1">The sequence shown here is derived from an EMBL/GenBank/DDBJ whole genome shotgun (WGS) entry which is preliminary data.</text>
</comment>
<organism evidence="1 2">
    <name type="scientific">Nocardia beijingensis</name>
    <dbReference type="NCBI Taxonomy" id="95162"/>
    <lineage>
        <taxon>Bacteria</taxon>
        <taxon>Bacillati</taxon>
        <taxon>Actinomycetota</taxon>
        <taxon>Actinomycetes</taxon>
        <taxon>Mycobacteriales</taxon>
        <taxon>Nocardiaceae</taxon>
        <taxon>Nocardia</taxon>
    </lineage>
</organism>
<gene>
    <name evidence="1" type="ORF">ACH47G_12955</name>
</gene>
<dbReference type="RefSeq" id="WP_396947866.1">
    <property type="nucleotide sequence ID" value="NZ_JBIRXV010000002.1"/>
</dbReference>
<name>A0ABW7WEJ1_9NOCA</name>
<dbReference type="EMBL" id="JBIRXV010000002">
    <property type="protein sequence ID" value="MFI2321389.1"/>
    <property type="molecule type" value="Genomic_DNA"/>
</dbReference>
<protein>
    <submittedName>
        <fullName evidence="1">Uncharacterized protein</fullName>
    </submittedName>
</protein>
<reference evidence="1 2" key="1">
    <citation type="submission" date="2024-10" db="EMBL/GenBank/DDBJ databases">
        <title>The Natural Products Discovery Center: Release of the First 8490 Sequenced Strains for Exploring Actinobacteria Biosynthetic Diversity.</title>
        <authorList>
            <person name="Kalkreuter E."/>
            <person name="Kautsar S.A."/>
            <person name="Yang D."/>
            <person name="Bader C.D."/>
            <person name="Teijaro C.N."/>
            <person name="Fluegel L."/>
            <person name="Davis C.M."/>
            <person name="Simpson J.R."/>
            <person name="Lauterbach L."/>
            <person name="Steele A.D."/>
            <person name="Gui C."/>
            <person name="Meng S."/>
            <person name="Li G."/>
            <person name="Viehrig K."/>
            <person name="Ye F."/>
            <person name="Su P."/>
            <person name="Kiefer A.F."/>
            <person name="Nichols A."/>
            <person name="Cepeda A.J."/>
            <person name="Yan W."/>
            <person name="Fan B."/>
            <person name="Jiang Y."/>
            <person name="Adhikari A."/>
            <person name="Zheng C.-J."/>
            <person name="Schuster L."/>
            <person name="Cowan T.M."/>
            <person name="Smanski M.J."/>
            <person name="Chevrette M.G."/>
            <person name="De Carvalho L.P.S."/>
            <person name="Shen B."/>
        </authorList>
    </citation>
    <scope>NUCLEOTIDE SEQUENCE [LARGE SCALE GENOMIC DNA]</scope>
    <source>
        <strain evidence="1 2">NPDC019626</strain>
    </source>
</reference>
<evidence type="ECO:0000313" key="1">
    <source>
        <dbReference type="EMBL" id="MFI2321389.1"/>
    </source>
</evidence>
<proteinExistence type="predicted"/>